<proteinExistence type="predicted"/>
<evidence type="ECO:0000313" key="2">
    <source>
        <dbReference type="Proteomes" id="UP000199119"/>
    </source>
</evidence>
<accession>A0A1I2CLP4</accession>
<dbReference type="STRING" id="1177982.SAMN04489711_104137"/>
<dbReference type="SUPFAM" id="SSF53756">
    <property type="entry name" value="UDP-Glycosyltransferase/glycogen phosphorylase"/>
    <property type="match status" value="1"/>
</dbReference>
<keyword evidence="1" id="KW-0808">Transferase</keyword>
<name>A0A1I2CLP4_9BURK</name>
<dbReference type="Gene3D" id="3.40.50.2000">
    <property type="entry name" value="Glycogen Phosphorylase B"/>
    <property type="match status" value="1"/>
</dbReference>
<dbReference type="EMBL" id="FONX01000004">
    <property type="protein sequence ID" value="SFE68650.1"/>
    <property type="molecule type" value="Genomic_DNA"/>
</dbReference>
<dbReference type="RefSeq" id="WP_139222780.1">
    <property type="nucleotide sequence ID" value="NZ_FONX01000004.1"/>
</dbReference>
<dbReference type="Proteomes" id="UP000199119">
    <property type="component" value="Unassembled WGS sequence"/>
</dbReference>
<dbReference type="GO" id="GO:0016740">
    <property type="term" value="F:transferase activity"/>
    <property type="evidence" value="ECO:0007669"/>
    <property type="project" value="UniProtKB-KW"/>
</dbReference>
<gene>
    <name evidence="1" type="ORF">SAMN04489711_104137</name>
</gene>
<reference evidence="2" key="1">
    <citation type="submission" date="2016-10" db="EMBL/GenBank/DDBJ databases">
        <authorList>
            <person name="Varghese N."/>
            <person name="Submissions S."/>
        </authorList>
    </citation>
    <scope>NUCLEOTIDE SEQUENCE [LARGE SCALE GENOMIC DNA]</scope>
    <source>
        <strain evidence="2">DSM 27981</strain>
    </source>
</reference>
<dbReference type="AlphaFoldDB" id="A0A1I2CLP4"/>
<keyword evidence="2" id="KW-1185">Reference proteome</keyword>
<evidence type="ECO:0000313" key="1">
    <source>
        <dbReference type="EMBL" id="SFE68650.1"/>
    </source>
</evidence>
<organism evidence="1 2">
    <name type="scientific">Paracidovorax wautersii</name>
    <dbReference type="NCBI Taxonomy" id="1177982"/>
    <lineage>
        <taxon>Bacteria</taxon>
        <taxon>Pseudomonadati</taxon>
        <taxon>Pseudomonadota</taxon>
        <taxon>Betaproteobacteria</taxon>
        <taxon>Burkholderiales</taxon>
        <taxon>Comamonadaceae</taxon>
        <taxon>Paracidovorax</taxon>
    </lineage>
</organism>
<dbReference type="OrthoDB" id="6400003at2"/>
<sequence length="411" mass="46265">MVRFANYLEQCGTRFICVCSENGYAHKDLQRHKIPASSILPISCAPDYYYKTKAKRKKLVEIIATAVGHHPARLVTFCMRDLFTATALAAKLPVASITHLILHIQDDLYAGQTLAEKLIYRLTGKLSFGNSKLICFNRSLLTMLNKNDGLICMADLIAHNWQRNFGISIPSDHIVPLPSFVPPAEGRKAKETDKRILWIGRLVDFKIPALLALIDFLAHADGYKATIVGGGDRSHILARMKECRVATDRVDFIGEVSYDGLEDVIRTHSIGYAMGTSLIELARFKIPVIVALASYTHNPYQRPICGGLFFNQPRGCDGSELAGRRESEIVTEISDAVALIEADWSKTANACYEYARENYSADKNFSKYRIIIEQSKYFSAAQKTVYVPKAPLSRRMIFSLVNWWQKCIRHH</sequence>
<protein>
    <submittedName>
        <fullName evidence="1">Glycosyltransferase involved in cell wall bisynthesis</fullName>
    </submittedName>
</protein>